<dbReference type="RefSeq" id="WP_115084146.1">
    <property type="nucleotide sequence ID" value="NZ_UGTP01000003.1"/>
</dbReference>
<dbReference type="EMBL" id="UGTP01000003">
    <property type="protein sequence ID" value="SUC37775.1"/>
    <property type="molecule type" value="Genomic_DNA"/>
</dbReference>
<reference evidence="2 3" key="1">
    <citation type="submission" date="2018-06" db="EMBL/GenBank/DDBJ databases">
        <authorList>
            <consortium name="Pathogen Informatics"/>
            <person name="Doyle S."/>
        </authorList>
    </citation>
    <scope>NUCLEOTIDE SEQUENCE [LARGE SCALE GENOMIC DNA]</scope>
    <source>
        <strain evidence="2 3">NCTC13043</strain>
    </source>
</reference>
<name>A0A379G9Z7_9BACT</name>
<evidence type="ECO:0000256" key="1">
    <source>
        <dbReference type="SAM" id="Phobius"/>
    </source>
</evidence>
<dbReference type="AlphaFoldDB" id="A0A379G9Z7"/>
<keyword evidence="1" id="KW-0812">Transmembrane</keyword>
<gene>
    <name evidence="2" type="ORF">NCTC13043_02271</name>
</gene>
<feature type="transmembrane region" description="Helical" evidence="1">
    <location>
        <begin position="91"/>
        <end position="112"/>
    </location>
</feature>
<evidence type="ECO:0000313" key="2">
    <source>
        <dbReference type="EMBL" id="SUC37775.1"/>
    </source>
</evidence>
<feature type="transmembrane region" description="Helical" evidence="1">
    <location>
        <begin position="118"/>
        <end position="137"/>
    </location>
</feature>
<dbReference type="Proteomes" id="UP000254235">
    <property type="component" value="Unassembled WGS sequence"/>
</dbReference>
<keyword evidence="1" id="KW-0472">Membrane</keyword>
<evidence type="ECO:0000313" key="3">
    <source>
        <dbReference type="Proteomes" id="UP000254235"/>
    </source>
</evidence>
<feature type="transmembrane region" description="Helical" evidence="1">
    <location>
        <begin position="21"/>
        <end position="40"/>
    </location>
</feature>
<organism evidence="2 3">
    <name type="scientific">Prevotella pallens</name>
    <dbReference type="NCBI Taxonomy" id="60133"/>
    <lineage>
        <taxon>Bacteria</taxon>
        <taxon>Pseudomonadati</taxon>
        <taxon>Bacteroidota</taxon>
        <taxon>Bacteroidia</taxon>
        <taxon>Bacteroidales</taxon>
        <taxon>Prevotellaceae</taxon>
        <taxon>Prevotella</taxon>
    </lineage>
</organism>
<dbReference type="GeneID" id="78571884"/>
<dbReference type="OrthoDB" id="1081484at2"/>
<proteinExistence type="predicted"/>
<sequence length="160" mass="18392">MKTPIEDLRLPRTTESTLYEVVSAIMLLLAWIAGVMATNAHRKNGVIITVLLVFTIVAAIAHYISYRPGMRWASNDFHPANVREAIVVSKFYRVFAIELTSLGLVMALMALWDMKFHESSTVFTIVILVIIAVNYMLTARKLMRIRDDEWRKQQQNNHKE</sequence>
<keyword evidence="1" id="KW-1133">Transmembrane helix</keyword>
<feature type="transmembrane region" description="Helical" evidence="1">
    <location>
        <begin position="46"/>
        <end position="64"/>
    </location>
</feature>
<protein>
    <submittedName>
        <fullName evidence="2">Uncharacterized protein</fullName>
    </submittedName>
</protein>
<accession>A0A379G9Z7</accession>